<reference evidence="2 3" key="1">
    <citation type="submission" date="2015-01" db="EMBL/GenBank/DDBJ databases">
        <title>Evolution of Trichinella species and genotypes.</title>
        <authorList>
            <person name="Korhonen P.K."/>
            <person name="Edoardo P."/>
            <person name="Giuseppe L.R."/>
            <person name="Gasser R.B."/>
        </authorList>
    </citation>
    <scope>NUCLEOTIDE SEQUENCE [LARGE SCALE GENOMIC DNA]</scope>
    <source>
        <strain evidence="2">ISS3</strain>
    </source>
</reference>
<keyword evidence="3" id="KW-1185">Reference proteome</keyword>
<keyword evidence="1" id="KW-0812">Transmembrane</keyword>
<dbReference type="Proteomes" id="UP000054776">
    <property type="component" value="Unassembled WGS sequence"/>
</dbReference>
<keyword evidence="1" id="KW-1133">Transmembrane helix</keyword>
<dbReference type="EMBL" id="JYDH01000035">
    <property type="protein sequence ID" value="KRY37282.1"/>
    <property type="molecule type" value="Genomic_DNA"/>
</dbReference>
<dbReference type="AlphaFoldDB" id="A0A0V1BK98"/>
<keyword evidence="1" id="KW-0472">Membrane</keyword>
<dbReference type="InParanoid" id="A0A0V1BK98"/>
<gene>
    <name evidence="2" type="ORF">T01_2941</name>
</gene>
<evidence type="ECO:0000313" key="2">
    <source>
        <dbReference type="EMBL" id="KRY37282.1"/>
    </source>
</evidence>
<evidence type="ECO:0000256" key="1">
    <source>
        <dbReference type="SAM" id="Phobius"/>
    </source>
</evidence>
<protein>
    <submittedName>
        <fullName evidence="2">Uncharacterized protein</fullName>
    </submittedName>
</protein>
<evidence type="ECO:0000313" key="3">
    <source>
        <dbReference type="Proteomes" id="UP000054776"/>
    </source>
</evidence>
<name>A0A0V1BK98_TRISP</name>
<comment type="caution">
    <text evidence="2">The sequence shown here is derived from an EMBL/GenBank/DDBJ whole genome shotgun (WGS) entry which is preliminary data.</text>
</comment>
<feature type="transmembrane region" description="Helical" evidence="1">
    <location>
        <begin position="31"/>
        <end position="51"/>
    </location>
</feature>
<sequence length="87" mass="9991">MHYALRMVTILGSSINFTLRMYNSKHLPINLIINNSIVLLKMILSISTGYLSKISNKIMLKAFLACKNMNPIILHQIMKPHFNYKIG</sequence>
<proteinExistence type="predicted"/>
<organism evidence="2 3">
    <name type="scientific">Trichinella spiralis</name>
    <name type="common">Trichina worm</name>
    <dbReference type="NCBI Taxonomy" id="6334"/>
    <lineage>
        <taxon>Eukaryota</taxon>
        <taxon>Metazoa</taxon>
        <taxon>Ecdysozoa</taxon>
        <taxon>Nematoda</taxon>
        <taxon>Enoplea</taxon>
        <taxon>Dorylaimia</taxon>
        <taxon>Trichinellida</taxon>
        <taxon>Trichinellidae</taxon>
        <taxon>Trichinella</taxon>
    </lineage>
</organism>
<accession>A0A0V1BK98</accession>